<dbReference type="AlphaFoldDB" id="A0A1M7L2W6"/>
<dbReference type="EMBL" id="FRBT01000008">
    <property type="protein sequence ID" value="SHM72374.1"/>
    <property type="molecule type" value="Genomic_DNA"/>
</dbReference>
<protein>
    <submittedName>
        <fullName evidence="1">Uncharacterized protein</fullName>
    </submittedName>
</protein>
<dbReference type="STRING" id="946677.SAMN05444484_108244"/>
<accession>A0A1M7L2W6</accession>
<gene>
    <name evidence="1" type="ORF">SAMN05444484_108244</name>
</gene>
<keyword evidence="2" id="KW-1185">Reference proteome</keyword>
<name>A0A1M7L2W6_9FLAO</name>
<reference evidence="2" key="1">
    <citation type="submission" date="2016-11" db="EMBL/GenBank/DDBJ databases">
        <authorList>
            <person name="Varghese N."/>
            <person name="Submissions S."/>
        </authorList>
    </citation>
    <scope>NUCLEOTIDE SEQUENCE [LARGE SCALE GENOMIC DNA]</scope>
    <source>
        <strain evidence="2">DSM 24724</strain>
    </source>
</reference>
<organism evidence="1 2">
    <name type="scientific">Flavobacterium chilense</name>
    <dbReference type="NCBI Taxonomy" id="946677"/>
    <lineage>
        <taxon>Bacteria</taxon>
        <taxon>Pseudomonadati</taxon>
        <taxon>Bacteroidota</taxon>
        <taxon>Flavobacteriia</taxon>
        <taxon>Flavobacteriales</taxon>
        <taxon>Flavobacteriaceae</taxon>
        <taxon>Flavobacterium</taxon>
    </lineage>
</organism>
<dbReference type="Proteomes" id="UP000184028">
    <property type="component" value="Unassembled WGS sequence"/>
</dbReference>
<dbReference type="RefSeq" id="WP_162268807.1">
    <property type="nucleotide sequence ID" value="NZ_FRBT01000008.1"/>
</dbReference>
<proteinExistence type="predicted"/>
<sequence length="57" mass="6468">MKLAYLIIYYMKNEPIQMTVWKGNAVVNFKFNEPNSLLLSIAIGVLAYACLSTKRIA</sequence>
<evidence type="ECO:0000313" key="2">
    <source>
        <dbReference type="Proteomes" id="UP000184028"/>
    </source>
</evidence>
<evidence type="ECO:0000313" key="1">
    <source>
        <dbReference type="EMBL" id="SHM72374.1"/>
    </source>
</evidence>